<protein>
    <submittedName>
        <fullName evidence="1">Macaca fascicularis brain cDNA clone: QmoA-11935, similar to human THAP domain containing 10 (THAP10), mRNA, RefSeq: NM_020147.2</fullName>
    </submittedName>
</protein>
<reference evidence="1" key="1">
    <citation type="journal article" date="2007" name="PLoS Biol.">
        <title>Rate of evolution in brain-expressed genes in humans and other primates.</title>
        <authorList>
            <person name="Wang H.-Y."/>
            <person name="Chien H.-C."/>
            <person name="Osada N."/>
            <person name="Hashimoto K."/>
            <person name="Sugano S."/>
            <person name="Gojobori T."/>
            <person name="Chou C.-K."/>
            <person name="Tsai S.-F."/>
            <person name="Wu C.-I."/>
            <person name="Shen C.-K.J."/>
        </authorList>
    </citation>
    <scope>NUCLEOTIDE SEQUENCE</scope>
</reference>
<organism evidence="1">
    <name type="scientific">Macaca fascicularis</name>
    <name type="common">Crab-eating macaque</name>
    <name type="synonym">Cynomolgus monkey</name>
    <dbReference type="NCBI Taxonomy" id="9541"/>
    <lineage>
        <taxon>Eukaryota</taxon>
        <taxon>Metazoa</taxon>
        <taxon>Chordata</taxon>
        <taxon>Craniata</taxon>
        <taxon>Vertebrata</taxon>
        <taxon>Euteleostomi</taxon>
        <taxon>Mammalia</taxon>
        <taxon>Eutheria</taxon>
        <taxon>Euarchontoglires</taxon>
        <taxon>Primates</taxon>
        <taxon>Haplorrhini</taxon>
        <taxon>Catarrhini</taxon>
        <taxon>Cercopithecidae</taxon>
        <taxon>Cercopithecinae</taxon>
        <taxon>Macaca</taxon>
    </lineage>
</organism>
<proteinExistence type="evidence at transcript level"/>
<accession>I7GPA8</accession>
<dbReference type="AlphaFoldDB" id="I7GPA8"/>
<name>I7GPA8_MACFA</name>
<dbReference type="EMBL" id="AB174043">
    <property type="protein sequence ID" value="BAE91105.1"/>
    <property type="molecule type" value="mRNA"/>
</dbReference>
<evidence type="ECO:0000313" key="1">
    <source>
        <dbReference type="EMBL" id="BAE91105.1"/>
    </source>
</evidence>
<sequence length="47" mass="5526">MCYRFSNLYSHNYLFAIINLSPQDNLTVEYQQNLFSSMAKFACLPTQ</sequence>